<gene>
    <name evidence="1" type="ORF">C7443_10341</name>
</gene>
<dbReference type="Proteomes" id="UP000246569">
    <property type="component" value="Unassembled WGS sequence"/>
</dbReference>
<keyword evidence="2" id="KW-1185">Reference proteome</keyword>
<accession>A0A317MWX0</accession>
<comment type="caution">
    <text evidence="1">The sequence shown here is derived from an EMBL/GenBank/DDBJ whole genome shotgun (WGS) entry which is preliminary data.</text>
</comment>
<proteinExistence type="predicted"/>
<organism evidence="1 2">
    <name type="scientific">Plasticicumulans acidivorans</name>
    <dbReference type="NCBI Taxonomy" id="886464"/>
    <lineage>
        <taxon>Bacteria</taxon>
        <taxon>Pseudomonadati</taxon>
        <taxon>Pseudomonadota</taxon>
        <taxon>Gammaproteobacteria</taxon>
        <taxon>Candidatus Competibacteraceae</taxon>
        <taxon>Plasticicumulans</taxon>
    </lineage>
</organism>
<reference evidence="1 2" key="1">
    <citation type="submission" date="2018-05" db="EMBL/GenBank/DDBJ databases">
        <title>Genomic Encyclopedia of Type Strains, Phase IV (KMG-IV): sequencing the most valuable type-strain genomes for metagenomic binning, comparative biology and taxonomic classification.</title>
        <authorList>
            <person name="Goeker M."/>
        </authorList>
    </citation>
    <scope>NUCLEOTIDE SEQUENCE [LARGE SCALE GENOMIC DNA]</scope>
    <source>
        <strain evidence="1 2">DSM 23606</strain>
    </source>
</reference>
<evidence type="ECO:0000313" key="2">
    <source>
        <dbReference type="Proteomes" id="UP000246569"/>
    </source>
</evidence>
<evidence type="ECO:0000313" key="1">
    <source>
        <dbReference type="EMBL" id="PWV63117.1"/>
    </source>
</evidence>
<sequence>MRFLPRPVRHRLRRMTVHAWRCGLLTPRQFARTLARLH</sequence>
<protein>
    <submittedName>
        <fullName evidence="1">Uncharacterized protein</fullName>
    </submittedName>
</protein>
<name>A0A317MWX0_9GAMM</name>
<dbReference type="EMBL" id="QGTJ01000003">
    <property type="protein sequence ID" value="PWV63117.1"/>
    <property type="molecule type" value="Genomic_DNA"/>
</dbReference>
<dbReference type="AlphaFoldDB" id="A0A317MWX0"/>